<organism evidence="2 3">
    <name type="scientific">Actinoplanes couchii</name>
    <dbReference type="NCBI Taxonomy" id="403638"/>
    <lineage>
        <taxon>Bacteria</taxon>
        <taxon>Bacillati</taxon>
        <taxon>Actinomycetota</taxon>
        <taxon>Actinomycetes</taxon>
        <taxon>Micromonosporales</taxon>
        <taxon>Micromonosporaceae</taxon>
        <taxon>Actinoplanes</taxon>
    </lineage>
</organism>
<dbReference type="EMBL" id="BOMG01000042">
    <property type="protein sequence ID" value="GID54710.1"/>
    <property type="molecule type" value="Genomic_DNA"/>
</dbReference>
<feature type="compositionally biased region" description="Polar residues" evidence="1">
    <location>
        <begin position="74"/>
        <end position="86"/>
    </location>
</feature>
<keyword evidence="3" id="KW-1185">Reference proteome</keyword>
<proteinExistence type="predicted"/>
<evidence type="ECO:0000313" key="2">
    <source>
        <dbReference type="EMBL" id="GID54710.1"/>
    </source>
</evidence>
<gene>
    <name evidence="2" type="ORF">Aco03nite_031140</name>
</gene>
<dbReference type="Proteomes" id="UP000612282">
    <property type="component" value="Unassembled WGS sequence"/>
</dbReference>
<comment type="caution">
    <text evidence="2">The sequence shown here is derived from an EMBL/GenBank/DDBJ whole genome shotgun (WGS) entry which is preliminary data.</text>
</comment>
<feature type="region of interest" description="Disordered" evidence="1">
    <location>
        <begin position="64"/>
        <end position="86"/>
    </location>
</feature>
<protein>
    <submittedName>
        <fullName evidence="2">Uncharacterized protein</fullName>
    </submittedName>
</protein>
<accession>A0ABQ3X879</accession>
<evidence type="ECO:0000256" key="1">
    <source>
        <dbReference type="SAM" id="MobiDB-lite"/>
    </source>
</evidence>
<sequence>MPDSRPAASSNTSTVAAPNVTTMSPAIVHAAFRGPVLITAPTPAHARTTEINWWIRPRVVCSTGTPGGKPSPASVRTTASATRQNPHTMIRLERGTAVAHRISHRPQVARSAVPIQPCSPSDR</sequence>
<evidence type="ECO:0000313" key="3">
    <source>
        <dbReference type="Proteomes" id="UP000612282"/>
    </source>
</evidence>
<feature type="region of interest" description="Disordered" evidence="1">
    <location>
        <begin position="104"/>
        <end position="123"/>
    </location>
</feature>
<name>A0ABQ3X879_9ACTN</name>
<reference evidence="2 3" key="1">
    <citation type="submission" date="2021-01" db="EMBL/GenBank/DDBJ databases">
        <title>Whole genome shotgun sequence of Actinoplanes couchii NBRC 106145.</title>
        <authorList>
            <person name="Komaki H."/>
            <person name="Tamura T."/>
        </authorList>
    </citation>
    <scope>NUCLEOTIDE SEQUENCE [LARGE SCALE GENOMIC DNA]</scope>
    <source>
        <strain evidence="2 3">NBRC 106145</strain>
    </source>
</reference>